<dbReference type="AlphaFoldDB" id="A0A2W1BZ88"/>
<keyword evidence="2" id="KW-1133">Transmembrane helix</keyword>
<sequence>MMSPAWLSPQIGTRSWLHTFAMLHHLAPICFVVLTAVTCTNLAHVGNNHHKARIIREAEKGDNSLENTNAFIEEKLMHQNQALEHLIIEVDKSSDMIKTLIDTLSKGLEKPNLPIRVDPGEEPQNTNKPSNSNEGQDHPIGRQGKDHAIARLGKNLPKYGKLAKDLLVKDVYTGTDPTPIVEQITDGPLLLQSRRSNGGDPTLGSDPHSNGIKVNPWCPMALLCPKSEDPICGFDDEFGYGKFENFCHLLRVNCYWKYNFSIVISCSPKL</sequence>
<dbReference type="OrthoDB" id="7483363at2759"/>
<name>A0A2W1BZ88_HELAM</name>
<proteinExistence type="predicted"/>
<accession>A0A2W1BZ88</accession>
<dbReference type="Proteomes" id="UP000249218">
    <property type="component" value="Unassembled WGS sequence"/>
</dbReference>
<feature type="transmembrane region" description="Helical" evidence="2">
    <location>
        <begin position="20"/>
        <end position="43"/>
    </location>
</feature>
<dbReference type="InterPro" id="IPR036058">
    <property type="entry name" value="Kazal_dom_sf"/>
</dbReference>
<evidence type="ECO:0000256" key="1">
    <source>
        <dbReference type="SAM" id="MobiDB-lite"/>
    </source>
</evidence>
<keyword evidence="2" id="KW-0472">Membrane</keyword>
<dbReference type="SUPFAM" id="SSF100895">
    <property type="entry name" value="Kazal-type serine protease inhibitors"/>
    <property type="match status" value="1"/>
</dbReference>
<reference evidence="3 4" key="1">
    <citation type="journal article" date="2017" name="BMC Biol.">
        <title>Genomic innovations, transcriptional plasticity and gene loss underlying the evolution and divergence of two highly polyphagous and invasive Helicoverpa pest species.</title>
        <authorList>
            <person name="Pearce S.L."/>
            <person name="Clarke D.F."/>
            <person name="East P.D."/>
            <person name="Elfekih S."/>
            <person name="Gordon K.H."/>
            <person name="Jermiin L.S."/>
            <person name="McGaughran A."/>
            <person name="Oakeshott J.G."/>
            <person name="Papanikolaou A."/>
            <person name="Perera O.P."/>
            <person name="Rane R.V."/>
            <person name="Richards S."/>
            <person name="Tay W.T."/>
            <person name="Walsh T.K."/>
            <person name="Anderson A."/>
            <person name="Anderson C.J."/>
            <person name="Asgari S."/>
            <person name="Board P.G."/>
            <person name="Bretschneider A."/>
            <person name="Campbell P.M."/>
            <person name="Chertemps T."/>
            <person name="Christeller J.T."/>
            <person name="Coppin C.W."/>
            <person name="Downes S.J."/>
            <person name="Duan G."/>
            <person name="Farnsworth C.A."/>
            <person name="Good R.T."/>
            <person name="Han L.B."/>
            <person name="Han Y.C."/>
            <person name="Hatje K."/>
            <person name="Horne I."/>
            <person name="Huang Y.P."/>
            <person name="Hughes D.S."/>
            <person name="Jacquin-Joly E."/>
            <person name="James W."/>
            <person name="Jhangiani S."/>
            <person name="Kollmar M."/>
            <person name="Kuwar S.S."/>
            <person name="Li S."/>
            <person name="Liu N.Y."/>
            <person name="Maibeche M.T."/>
            <person name="Miller J.R."/>
            <person name="Montagne N."/>
            <person name="Perry T."/>
            <person name="Qu J."/>
            <person name="Song S.V."/>
            <person name="Sutton G.G."/>
            <person name="Vogel H."/>
            <person name="Walenz B.P."/>
            <person name="Xu W."/>
            <person name="Zhang H.J."/>
            <person name="Zou Z."/>
            <person name="Batterham P."/>
            <person name="Edwards O.R."/>
            <person name="Feyereisen R."/>
            <person name="Gibbs R.A."/>
            <person name="Heckel D.G."/>
            <person name="McGrath A."/>
            <person name="Robin C."/>
            <person name="Scherer S.E."/>
            <person name="Worley K.C."/>
            <person name="Wu Y.D."/>
        </authorList>
    </citation>
    <scope>NUCLEOTIDE SEQUENCE [LARGE SCALE GENOMIC DNA]</scope>
    <source>
        <strain evidence="3">Harm_GR_Male_#8</strain>
        <tissue evidence="3">Whole organism</tissue>
    </source>
</reference>
<evidence type="ECO:0000313" key="4">
    <source>
        <dbReference type="Proteomes" id="UP000249218"/>
    </source>
</evidence>
<evidence type="ECO:0000256" key="2">
    <source>
        <dbReference type="SAM" id="Phobius"/>
    </source>
</evidence>
<keyword evidence="2" id="KW-0812">Transmembrane</keyword>
<feature type="compositionally biased region" description="Polar residues" evidence="1">
    <location>
        <begin position="123"/>
        <end position="134"/>
    </location>
</feature>
<organism evidence="3 4">
    <name type="scientific">Helicoverpa armigera</name>
    <name type="common">Cotton bollworm</name>
    <name type="synonym">Heliothis armigera</name>
    <dbReference type="NCBI Taxonomy" id="29058"/>
    <lineage>
        <taxon>Eukaryota</taxon>
        <taxon>Metazoa</taxon>
        <taxon>Ecdysozoa</taxon>
        <taxon>Arthropoda</taxon>
        <taxon>Hexapoda</taxon>
        <taxon>Insecta</taxon>
        <taxon>Pterygota</taxon>
        <taxon>Neoptera</taxon>
        <taxon>Endopterygota</taxon>
        <taxon>Lepidoptera</taxon>
        <taxon>Glossata</taxon>
        <taxon>Ditrysia</taxon>
        <taxon>Noctuoidea</taxon>
        <taxon>Noctuidae</taxon>
        <taxon>Heliothinae</taxon>
        <taxon>Helicoverpa</taxon>
    </lineage>
</organism>
<keyword evidence="4" id="KW-1185">Reference proteome</keyword>
<feature type="region of interest" description="Disordered" evidence="1">
    <location>
        <begin position="111"/>
        <end position="143"/>
    </location>
</feature>
<evidence type="ECO:0000313" key="3">
    <source>
        <dbReference type="EMBL" id="PZC78006.1"/>
    </source>
</evidence>
<gene>
    <name evidence="3" type="primary">HaOG202678</name>
    <name evidence="3" type="ORF">B5X24_HaOG202678</name>
</gene>
<protein>
    <submittedName>
        <fullName evidence="3">Uncharacterized protein</fullName>
    </submittedName>
</protein>
<dbReference type="EMBL" id="KZ149914">
    <property type="protein sequence ID" value="PZC78006.1"/>
    <property type="molecule type" value="Genomic_DNA"/>
</dbReference>